<organism evidence="1 2">
    <name type="scientific">Pedobacter westerhofensis</name>
    <dbReference type="NCBI Taxonomy" id="425512"/>
    <lineage>
        <taxon>Bacteria</taxon>
        <taxon>Pseudomonadati</taxon>
        <taxon>Bacteroidota</taxon>
        <taxon>Sphingobacteriia</taxon>
        <taxon>Sphingobacteriales</taxon>
        <taxon>Sphingobacteriaceae</taxon>
        <taxon>Pedobacter</taxon>
    </lineage>
</organism>
<evidence type="ECO:0000313" key="2">
    <source>
        <dbReference type="Proteomes" id="UP000320300"/>
    </source>
</evidence>
<dbReference type="RefSeq" id="WP_142529608.1">
    <property type="nucleotide sequence ID" value="NZ_CBCSJO010000009.1"/>
</dbReference>
<protein>
    <submittedName>
        <fullName evidence="1">Uncharacterized protein</fullName>
    </submittedName>
</protein>
<name>A0A521EVV2_9SPHI</name>
<keyword evidence="2" id="KW-1185">Reference proteome</keyword>
<reference evidence="1 2" key="1">
    <citation type="submission" date="2017-05" db="EMBL/GenBank/DDBJ databases">
        <authorList>
            <person name="Varghese N."/>
            <person name="Submissions S."/>
        </authorList>
    </citation>
    <scope>NUCLEOTIDE SEQUENCE [LARGE SCALE GENOMIC DNA]</scope>
    <source>
        <strain evidence="1 2">DSM 19036</strain>
    </source>
</reference>
<evidence type="ECO:0000313" key="1">
    <source>
        <dbReference type="EMBL" id="SMO88039.1"/>
    </source>
</evidence>
<dbReference type="AlphaFoldDB" id="A0A521EVV2"/>
<dbReference type="Proteomes" id="UP000320300">
    <property type="component" value="Unassembled WGS sequence"/>
</dbReference>
<gene>
    <name evidence="1" type="ORF">SAMN06265348_109196</name>
</gene>
<dbReference type="EMBL" id="FXTN01000009">
    <property type="protein sequence ID" value="SMO88039.1"/>
    <property type="molecule type" value="Genomic_DNA"/>
</dbReference>
<sequence>MSTFSQEYSQKHVQSLKKGKYVFIDSLKEEQDENASVPFFTAKAIIIAENHESFTGDIAVLNLSDLILKQSAYIDENGKITEAHKLYTWPRNLGSTPQWTAAKHEFLNQYILNYPIEVLSLQESNGVTWRFITPENFKKTPANIKTSPEFEEYLANQAEYFFLRRPLKDPK</sequence>
<accession>A0A521EVV2</accession>
<dbReference type="OrthoDB" id="762245at2"/>
<proteinExistence type="predicted"/>